<feature type="region of interest" description="Disordered" evidence="3">
    <location>
        <begin position="146"/>
        <end position="165"/>
    </location>
</feature>
<evidence type="ECO:0000256" key="2">
    <source>
        <dbReference type="RuleBase" id="RU003968"/>
    </source>
</evidence>
<name>A0ABQ7I3Q3_9HELO</name>
<dbReference type="GeneID" id="62239001"/>
<comment type="caution">
    <text evidence="6">The sequence shown here is derived from an EMBL/GenBank/DDBJ whole genome shotgun (WGS) entry which is preliminary data.</text>
</comment>
<dbReference type="Pfam" id="PF00732">
    <property type="entry name" value="GMC_oxred_N"/>
    <property type="match status" value="1"/>
</dbReference>
<dbReference type="SUPFAM" id="SSF51905">
    <property type="entry name" value="FAD/NAD(P)-binding domain"/>
    <property type="match status" value="1"/>
</dbReference>
<dbReference type="InterPro" id="IPR007867">
    <property type="entry name" value="GMC_OxRtase_C"/>
</dbReference>
<dbReference type="PROSITE" id="PS00623">
    <property type="entry name" value="GMC_OXRED_1"/>
    <property type="match status" value="1"/>
</dbReference>
<keyword evidence="2" id="KW-0285">Flavoprotein</keyword>
<dbReference type="Pfam" id="PF05199">
    <property type="entry name" value="GMC_oxred_C"/>
    <property type="match status" value="1"/>
</dbReference>
<evidence type="ECO:0000259" key="4">
    <source>
        <dbReference type="PROSITE" id="PS00623"/>
    </source>
</evidence>
<dbReference type="PIRSF" id="PIRSF000137">
    <property type="entry name" value="Alcohol_oxidase"/>
    <property type="match status" value="1"/>
</dbReference>
<organism evidence="6 7">
    <name type="scientific">Botrytis deweyae</name>
    <dbReference type="NCBI Taxonomy" id="2478750"/>
    <lineage>
        <taxon>Eukaryota</taxon>
        <taxon>Fungi</taxon>
        <taxon>Dikarya</taxon>
        <taxon>Ascomycota</taxon>
        <taxon>Pezizomycotina</taxon>
        <taxon>Leotiomycetes</taxon>
        <taxon>Helotiales</taxon>
        <taxon>Sclerotiniaceae</taxon>
        <taxon>Botrytis</taxon>
    </lineage>
</organism>
<dbReference type="PANTHER" id="PTHR11552:SF210">
    <property type="entry name" value="GLUCOSE-METHANOL-CHOLINE OXIDOREDUCTASE N-TERMINAL DOMAIN-CONTAINING PROTEIN-RELATED"/>
    <property type="match status" value="1"/>
</dbReference>
<dbReference type="InterPro" id="IPR012132">
    <property type="entry name" value="GMC_OxRdtase"/>
</dbReference>
<keyword evidence="2" id="KW-0274">FAD</keyword>
<dbReference type="RefSeq" id="XP_038803795.1">
    <property type="nucleotide sequence ID" value="XM_038959855.1"/>
</dbReference>
<dbReference type="Gene3D" id="3.30.560.10">
    <property type="entry name" value="Glucose Oxidase, domain 3"/>
    <property type="match status" value="1"/>
</dbReference>
<proteinExistence type="inferred from homology"/>
<dbReference type="PROSITE" id="PS00624">
    <property type="entry name" value="GMC_OXRED_2"/>
    <property type="match status" value="1"/>
</dbReference>
<keyword evidence="7" id="KW-1185">Reference proteome</keyword>
<comment type="similarity">
    <text evidence="1 2">Belongs to the GMC oxidoreductase family.</text>
</comment>
<dbReference type="InterPro" id="IPR036188">
    <property type="entry name" value="FAD/NAD-bd_sf"/>
</dbReference>
<dbReference type="InterPro" id="IPR000172">
    <property type="entry name" value="GMC_OxRdtase_N"/>
</dbReference>
<dbReference type="SUPFAM" id="SSF54373">
    <property type="entry name" value="FAD-linked reductases, C-terminal domain"/>
    <property type="match status" value="1"/>
</dbReference>
<gene>
    <name evidence="6" type="ORF">EAE98_012230</name>
</gene>
<dbReference type="PANTHER" id="PTHR11552">
    <property type="entry name" value="GLUCOSE-METHANOL-CHOLINE GMC OXIDOREDUCTASE"/>
    <property type="match status" value="1"/>
</dbReference>
<evidence type="ECO:0000313" key="6">
    <source>
        <dbReference type="EMBL" id="KAF7910087.1"/>
    </source>
</evidence>
<evidence type="ECO:0000313" key="7">
    <source>
        <dbReference type="Proteomes" id="UP000783213"/>
    </source>
</evidence>
<accession>A0ABQ7I3Q3</accession>
<sequence length="605" mass="65306">MDTSKIYDFIIVGGGTSGLVVATRLSENPEIQVLVLEAGGNHLENPQINIPALWPSLLGTELDWAFKTIPQSELGNRTIGLPGGRLLGGSSAINAQAFIAASKVGLDAWKELGNEGWDWDSMEPYYKKCHTVEIPSDKLRKELGLNHLTSSNNPGSDGPIQTSYPPKMDAVRKAWVDTFNALKYEMSENAFSGSSIGGFVNNSTVNGVTKERSYSANAYFKPVQSRSNLHLVTDALVEKIILDKESGESIAKGVKVTIKGVEHIFQAGREVIVAAGALNSPKILELSGIGDSELLRSLGIDVYVDNSNVGENFQDHTSSGMSFEVVDEIQTLDPLNHQEPEAIAAAMSAYQTDKTGPFAGAAISSFAYMPVPDFQTPKGKAELDNLLLTCRPEKESVTFEFARSVLSSADKSSACYFVYAAHGNFGSDASSAKNVTISHETCNFLTIACELGYPLSRGSVHIQSSSALDNPIIDPKYFSNPIDLDIHARFIRYIHNIAVTEPMASILKPGGHISPSFAAFGTDLEDAKGYVRKTMISAWHPCGTCAMLPLEDGGVLNQKLVVYGTKNIRVVDASMIPLIPRGNLQSTVYAVAERAADLIKLDHNI</sequence>
<dbReference type="Gene3D" id="3.50.50.60">
    <property type="entry name" value="FAD/NAD(P)-binding domain"/>
    <property type="match status" value="1"/>
</dbReference>
<evidence type="ECO:0000256" key="1">
    <source>
        <dbReference type="ARBA" id="ARBA00010790"/>
    </source>
</evidence>
<reference evidence="6 7" key="1">
    <citation type="journal article" date="2020" name="Genome Biol. Evol.">
        <title>Comparative genomics of Sclerotiniaceae.</title>
        <authorList>
            <person name="Valero Jimenez C.A."/>
            <person name="Steentjes M."/>
            <person name="Scholten O.E."/>
            <person name="Van Kan J.A.L."/>
        </authorList>
    </citation>
    <scope>NUCLEOTIDE SEQUENCE [LARGE SCALE GENOMIC DNA]</scope>
    <source>
        <strain evidence="6 7">B1</strain>
    </source>
</reference>
<feature type="compositionally biased region" description="Polar residues" evidence="3">
    <location>
        <begin position="147"/>
        <end position="164"/>
    </location>
</feature>
<evidence type="ECO:0000256" key="3">
    <source>
        <dbReference type="SAM" id="MobiDB-lite"/>
    </source>
</evidence>
<feature type="domain" description="Glucose-methanol-choline oxidoreductase N-terminal" evidence="4">
    <location>
        <begin position="84"/>
        <end position="107"/>
    </location>
</feature>
<dbReference type="EMBL" id="RCSX01000061">
    <property type="protein sequence ID" value="KAF7910087.1"/>
    <property type="molecule type" value="Genomic_DNA"/>
</dbReference>
<feature type="domain" description="Glucose-methanol-choline oxidoreductase N-terminal" evidence="5">
    <location>
        <begin position="276"/>
        <end position="290"/>
    </location>
</feature>
<protein>
    <recommendedName>
        <fullName evidence="4 5">Glucose-methanol-choline oxidoreductase N-terminal domain-containing protein</fullName>
    </recommendedName>
</protein>
<dbReference type="Proteomes" id="UP000783213">
    <property type="component" value="Unassembled WGS sequence"/>
</dbReference>
<evidence type="ECO:0000259" key="5">
    <source>
        <dbReference type="PROSITE" id="PS00624"/>
    </source>
</evidence>